<dbReference type="InterPro" id="IPR053967">
    <property type="entry name" value="LlgE_F_G-like_D1"/>
</dbReference>
<dbReference type="InterPro" id="IPR001444">
    <property type="entry name" value="Flag_bb_rod_N"/>
</dbReference>
<dbReference type="NCBIfam" id="TIGR03506">
    <property type="entry name" value="FlgEFG_subfam"/>
    <property type="match status" value="1"/>
</dbReference>
<dbReference type="GO" id="GO:0071978">
    <property type="term" value="P:bacterial-type flagellum-dependent swarming motility"/>
    <property type="evidence" value="ECO:0007669"/>
    <property type="project" value="TreeGrafter"/>
</dbReference>
<evidence type="ECO:0000256" key="3">
    <source>
        <dbReference type="ARBA" id="ARBA00023143"/>
    </source>
</evidence>
<feature type="domain" description="Flagellar basal-body/hook protein C-terminal" evidence="6">
    <location>
        <begin position="211"/>
        <end position="256"/>
    </location>
</feature>
<dbReference type="RefSeq" id="WP_006761304.1">
    <property type="nucleotide sequence ID" value="NZ_ABLK01000258.1"/>
</dbReference>
<dbReference type="Pfam" id="PF22692">
    <property type="entry name" value="LlgE_F_G_D1"/>
    <property type="match status" value="1"/>
</dbReference>
<dbReference type="GO" id="GO:0009425">
    <property type="term" value="C:bacterial-type flagellum basal body"/>
    <property type="evidence" value="ECO:0007669"/>
    <property type="project" value="UniProtKB-SubCell"/>
</dbReference>
<dbReference type="Proteomes" id="UP000004814">
    <property type="component" value="Unassembled WGS sequence"/>
</dbReference>
<dbReference type="AlphaFoldDB" id="B1TCM1"/>
<evidence type="ECO:0000256" key="1">
    <source>
        <dbReference type="ARBA" id="ARBA00004117"/>
    </source>
</evidence>
<dbReference type="SUPFAM" id="SSF117143">
    <property type="entry name" value="Flagellar hook protein flgE"/>
    <property type="match status" value="1"/>
</dbReference>
<evidence type="ECO:0000256" key="2">
    <source>
        <dbReference type="ARBA" id="ARBA00009677"/>
    </source>
</evidence>
<comment type="similarity">
    <text evidence="2 4">Belongs to the flagella basal body rod proteins family.</text>
</comment>
<gene>
    <name evidence="8" type="ORF">BamMEX5DRAFT_5537</name>
</gene>
<feature type="domain" description="Flagellar basal body rod protein N-terminal" evidence="5">
    <location>
        <begin position="5"/>
        <end position="35"/>
    </location>
</feature>
<dbReference type="PANTHER" id="PTHR30435">
    <property type="entry name" value="FLAGELLAR PROTEIN"/>
    <property type="match status" value="1"/>
</dbReference>
<dbReference type="PATRIC" id="fig|396597.7.peg.2072"/>
<dbReference type="EMBL" id="ABLK01000258">
    <property type="protein sequence ID" value="EDT38693.1"/>
    <property type="molecule type" value="Genomic_DNA"/>
</dbReference>
<evidence type="ECO:0000259" key="6">
    <source>
        <dbReference type="Pfam" id="PF06429"/>
    </source>
</evidence>
<comment type="caution">
    <text evidence="8">The sequence shown here is derived from an EMBL/GenBank/DDBJ whole genome shotgun (WGS) entry which is preliminary data.</text>
</comment>
<dbReference type="InterPro" id="IPR037925">
    <property type="entry name" value="FlgE/F/G-like"/>
</dbReference>
<protein>
    <submittedName>
        <fullName evidence="8">Uncharacterized protein</fullName>
    </submittedName>
</protein>
<proteinExistence type="inferred from homology"/>
<keyword evidence="3 4" id="KW-0975">Bacterial flagellum</keyword>
<dbReference type="InterPro" id="IPR020013">
    <property type="entry name" value="Flagellar_FlgE/F/G"/>
</dbReference>
<evidence type="ECO:0000256" key="4">
    <source>
        <dbReference type="RuleBase" id="RU362116"/>
    </source>
</evidence>
<evidence type="ECO:0000259" key="5">
    <source>
        <dbReference type="Pfam" id="PF00460"/>
    </source>
</evidence>
<dbReference type="Pfam" id="PF00460">
    <property type="entry name" value="Flg_bb_rod"/>
    <property type="match status" value="1"/>
</dbReference>
<evidence type="ECO:0000259" key="7">
    <source>
        <dbReference type="Pfam" id="PF22692"/>
    </source>
</evidence>
<dbReference type="InterPro" id="IPR010930">
    <property type="entry name" value="Flg_bb/hook_C_dom"/>
</dbReference>
<evidence type="ECO:0000313" key="8">
    <source>
        <dbReference type="EMBL" id="EDT38693.1"/>
    </source>
</evidence>
<accession>B1TCM1</accession>
<comment type="subcellular location">
    <subcellularLocation>
        <location evidence="1 4">Bacterial flagellum basal body</location>
    </subcellularLocation>
</comment>
<dbReference type="Pfam" id="PF06429">
    <property type="entry name" value="Flg_bbr_C"/>
    <property type="match status" value="1"/>
</dbReference>
<dbReference type="PANTHER" id="PTHR30435:SF19">
    <property type="entry name" value="FLAGELLAR BASAL-BODY ROD PROTEIN FLGG"/>
    <property type="match status" value="1"/>
</dbReference>
<reference evidence="8 9" key="1">
    <citation type="submission" date="2008-03" db="EMBL/GenBank/DDBJ databases">
        <title>Sequencing of the draft genome and assembly of Burkholderia ambifaria MEX-5.</title>
        <authorList>
            <consortium name="US DOE Joint Genome Institute (JGI-PGF)"/>
            <person name="Copeland A."/>
            <person name="Lucas S."/>
            <person name="Lapidus A."/>
            <person name="Glavina del Rio T."/>
            <person name="Dalin E."/>
            <person name="Tice H."/>
            <person name="Bruce D."/>
            <person name="Goodwin L."/>
            <person name="Pitluck S."/>
            <person name="Larimer F."/>
            <person name="Land M.L."/>
            <person name="Hauser L."/>
            <person name="Tiedje J."/>
            <person name="Richardson P."/>
        </authorList>
    </citation>
    <scope>NUCLEOTIDE SEQUENCE [LARGE SCALE GENOMIC DNA]</scope>
    <source>
        <strain evidence="8 9">MEX-5</strain>
    </source>
</reference>
<feature type="domain" description="Flagellar hook protein FlgE/F/G-like D1" evidence="7">
    <location>
        <begin position="92"/>
        <end position="154"/>
    </location>
</feature>
<name>B1TCM1_9BURK</name>
<sequence length="258" mass="26756">MNNLFYIGATGLAAQQTAVDTTAQNIANLNTPAFKRGAVTFSTLLSSGALPGARQENAAPAGIAGGAGVTASARPVFSPGTLRQTDDTWDLAIRSEGFVELDAPDGNIMLWRGGRLRVGDDGYLRASNGVPLKAAISVPRDAERLEIAPDGKVLAMIPNQAAPLEVGRIEIAQATDPRALQPLGDGTYRIADEGAAVIRSRPGEDNAGTLAQGFSEASNVALADELAGLMLYQRAYAASAKLVQAGDELMAIANGLKR</sequence>
<organism evidence="8 9">
    <name type="scientific">Burkholderia ambifaria MEX-5</name>
    <dbReference type="NCBI Taxonomy" id="396597"/>
    <lineage>
        <taxon>Bacteria</taxon>
        <taxon>Pseudomonadati</taxon>
        <taxon>Pseudomonadota</taxon>
        <taxon>Betaproteobacteria</taxon>
        <taxon>Burkholderiales</taxon>
        <taxon>Burkholderiaceae</taxon>
        <taxon>Burkholderia</taxon>
        <taxon>Burkholderia cepacia complex</taxon>
    </lineage>
</organism>
<evidence type="ECO:0000313" key="9">
    <source>
        <dbReference type="Proteomes" id="UP000004814"/>
    </source>
</evidence>